<name>A0ABT3KZW1_9CYAN</name>
<keyword evidence="3" id="KW-1185">Reference proteome</keyword>
<dbReference type="EMBL" id="JAIHOM010000002">
    <property type="protein sequence ID" value="MCW6034790.1"/>
    <property type="molecule type" value="Genomic_DNA"/>
</dbReference>
<evidence type="ECO:0000256" key="1">
    <source>
        <dbReference type="SAM" id="Phobius"/>
    </source>
</evidence>
<sequence length="69" mass="7488">MRTFSNLLISLLITAWLVTIAVISIQNITPISLNFLTFSSVEIPFGVLLTFGVGLGLLIGAMLPVLTRR</sequence>
<protein>
    <submittedName>
        <fullName evidence="2">DUF1049 domain-containing protein</fullName>
    </submittedName>
</protein>
<gene>
    <name evidence="2" type="ORF">K4A83_00665</name>
</gene>
<reference evidence="2 3" key="1">
    <citation type="submission" date="2021-08" db="EMBL/GenBank/DDBJ databases">
        <title>Draft genome sequence of Spirulina subsalsa with high tolerance to salinity and hype-accumulation of phycocyanin.</title>
        <authorList>
            <person name="Pei H."/>
            <person name="Jiang L."/>
        </authorList>
    </citation>
    <scope>NUCLEOTIDE SEQUENCE [LARGE SCALE GENOMIC DNA]</scope>
    <source>
        <strain evidence="2 3">FACHB-351</strain>
    </source>
</reference>
<evidence type="ECO:0000313" key="3">
    <source>
        <dbReference type="Proteomes" id="UP001526426"/>
    </source>
</evidence>
<dbReference type="Proteomes" id="UP001526426">
    <property type="component" value="Unassembled WGS sequence"/>
</dbReference>
<organism evidence="2 3">
    <name type="scientific">Spirulina subsalsa FACHB-351</name>
    <dbReference type="NCBI Taxonomy" id="234711"/>
    <lineage>
        <taxon>Bacteria</taxon>
        <taxon>Bacillati</taxon>
        <taxon>Cyanobacteriota</taxon>
        <taxon>Cyanophyceae</taxon>
        <taxon>Spirulinales</taxon>
        <taxon>Spirulinaceae</taxon>
        <taxon>Spirulina</taxon>
    </lineage>
</organism>
<dbReference type="RefSeq" id="WP_265262445.1">
    <property type="nucleotide sequence ID" value="NZ_JAIHOM010000002.1"/>
</dbReference>
<keyword evidence="1" id="KW-1133">Transmembrane helix</keyword>
<feature type="transmembrane region" description="Helical" evidence="1">
    <location>
        <begin position="45"/>
        <end position="66"/>
    </location>
</feature>
<keyword evidence="1" id="KW-0472">Membrane</keyword>
<accession>A0ABT3KZW1</accession>
<comment type="caution">
    <text evidence="2">The sequence shown here is derived from an EMBL/GenBank/DDBJ whole genome shotgun (WGS) entry which is preliminary data.</text>
</comment>
<proteinExistence type="predicted"/>
<evidence type="ECO:0000313" key="2">
    <source>
        <dbReference type="EMBL" id="MCW6034790.1"/>
    </source>
</evidence>
<keyword evidence="1" id="KW-0812">Transmembrane</keyword>